<dbReference type="InterPro" id="IPR027417">
    <property type="entry name" value="P-loop_NTPase"/>
</dbReference>
<evidence type="ECO:0000256" key="2">
    <source>
        <dbReference type="ARBA" id="ARBA00022840"/>
    </source>
</evidence>
<keyword evidence="1" id="KW-0547">Nucleotide-binding</keyword>
<dbReference type="SMART" id="SM00382">
    <property type="entry name" value="AAA"/>
    <property type="match status" value="1"/>
</dbReference>
<reference evidence="5" key="1">
    <citation type="submission" date="2016-10" db="EMBL/GenBank/DDBJ databases">
        <authorList>
            <person name="Varghese N."/>
            <person name="Submissions S."/>
        </authorList>
    </citation>
    <scope>NUCLEOTIDE SEQUENCE [LARGE SCALE GENOMIC DNA]</scope>
    <source>
        <strain evidence="5">CGMCC 4.5579</strain>
    </source>
</reference>
<name>A0A1I5ZG21_9PSEU</name>
<gene>
    <name evidence="4" type="ORF">SAMN05421810_109165</name>
</gene>
<feature type="domain" description="ABC transporter" evidence="3">
    <location>
        <begin position="12"/>
        <end position="228"/>
    </location>
</feature>
<dbReference type="RefSeq" id="WP_092534268.1">
    <property type="nucleotide sequence ID" value="NZ_FOWW01000009.1"/>
</dbReference>
<dbReference type="GO" id="GO:0016887">
    <property type="term" value="F:ATP hydrolysis activity"/>
    <property type="evidence" value="ECO:0007669"/>
    <property type="project" value="InterPro"/>
</dbReference>
<dbReference type="PROSITE" id="PS50893">
    <property type="entry name" value="ABC_TRANSPORTER_2"/>
    <property type="match status" value="1"/>
</dbReference>
<evidence type="ECO:0000259" key="3">
    <source>
        <dbReference type="PROSITE" id="PS50893"/>
    </source>
</evidence>
<proteinExistence type="predicted"/>
<keyword evidence="5" id="KW-1185">Reference proteome</keyword>
<dbReference type="InterPro" id="IPR003593">
    <property type="entry name" value="AAA+_ATPase"/>
</dbReference>
<dbReference type="SUPFAM" id="SSF52540">
    <property type="entry name" value="P-loop containing nucleoside triphosphate hydrolases"/>
    <property type="match status" value="1"/>
</dbReference>
<dbReference type="GO" id="GO:0005886">
    <property type="term" value="C:plasma membrane"/>
    <property type="evidence" value="ECO:0007669"/>
    <property type="project" value="TreeGrafter"/>
</dbReference>
<dbReference type="InterPro" id="IPR003439">
    <property type="entry name" value="ABC_transporter-like_ATP-bd"/>
</dbReference>
<keyword evidence="2 4" id="KW-0067">ATP-binding</keyword>
<dbReference type="PANTHER" id="PTHR24220">
    <property type="entry name" value="IMPORT ATP-BINDING PROTEIN"/>
    <property type="match status" value="1"/>
</dbReference>
<dbReference type="GO" id="GO:0005524">
    <property type="term" value="F:ATP binding"/>
    <property type="evidence" value="ECO:0007669"/>
    <property type="project" value="UniProtKB-KW"/>
</dbReference>
<dbReference type="EMBL" id="FOWW01000009">
    <property type="protein sequence ID" value="SFQ55370.1"/>
    <property type="molecule type" value="Genomic_DNA"/>
</dbReference>
<dbReference type="Pfam" id="PF00005">
    <property type="entry name" value="ABC_tran"/>
    <property type="match status" value="1"/>
</dbReference>
<dbReference type="Proteomes" id="UP000198727">
    <property type="component" value="Unassembled WGS sequence"/>
</dbReference>
<evidence type="ECO:0000313" key="4">
    <source>
        <dbReference type="EMBL" id="SFQ55370.1"/>
    </source>
</evidence>
<dbReference type="STRING" id="587909.SAMN05421810_109165"/>
<dbReference type="AlphaFoldDB" id="A0A1I5ZG21"/>
<evidence type="ECO:0000256" key="1">
    <source>
        <dbReference type="ARBA" id="ARBA00022741"/>
    </source>
</evidence>
<dbReference type="GO" id="GO:0022857">
    <property type="term" value="F:transmembrane transporter activity"/>
    <property type="evidence" value="ECO:0007669"/>
    <property type="project" value="TreeGrafter"/>
</dbReference>
<dbReference type="OrthoDB" id="9802264at2"/>
<sequence length="228" mass="23976">MAEPDGTARPALHVAGLRRWFRGAGGDVHVLRGLELGVAAGELVTVAGRSGSGKSSLLALLGGLDAPDAGTVLCDGEPVGPVIPWHRCAVLPQSLGLADELTLAENVALPLRLRPDPRRRDAAAVADRVRGLLAELGIAELADRYPAETSFGQRQRAALARAVAARPRVLLADEPTAHLDVGSVPAVLGLLRRCADEGGAVVVATHDEEVHRIADRRVRLREGRLVES</sequence>
<organism evidence="4 5">
    <name type="scientific">Amycolatopsis arida</name>
    <dbReference type="NCBI Taxonomy" id="587909"/>
    <lineage>
        <taxon>Bacteria</taxon>
        <taxon>Bacillati</taxon>
        <taxon>Actinomycetota</taxon>
        <taxon>Actinomycetes</taxon>
        <taxon>Pseudonocardiales</taxon>
        <taxon>Pseudonocardiaceae</taxon>
        <taxon>Amycolatopsis</taxon>
    </lineage>
</organism>
<dbReference type="Gene3D" id="3.40.50.300">
    <property type="entry name" value="P-loop containing nucleotide triphosphate hydrolases"/>
    <property type="match status" value="1"/>
</dbReference>
<evidence type="ECO:0000313" key="5">
    <source>
        <dbReference type="Proteomes" id="UP000198727"/>
    </source>
</evidence>
<accession>A0A1I5ZG21</accession>
<protein>
    <submittedName>
        <fullName evidence="4">Putative ABC transport system ATP-binding protein</fullName>
    </submittedName>
</protein>
<dbReference type="InterPro" id="IPR015854">
    <property type="entry name" value="ABC_transpr_LolD-like"/>
</dbReference>